<dbReference type="SUPFAM" id="SSF54695">
    <property type="entry name" value="POZ domain"/>
    <property type="match status" value="1"/>
</dbReference>
<gene>
    <name evidence="8" type="ORF">DdX_04622</name>
</gene>
<dbReference type="EMBL" id="JAKKPZ010000004">
    <property type="protein sequence ID" value="KAI1722310.1"/>
    <property type="molecule type" value="Genomic_DNA"/>
</dbReference>
<dbReference type="Pfam" id="PF00651">
    <property type="entry name" value="BTB"/>
    <property type="match status" value="1"/>
</dbReference>
<keyword evidence="6" id="KW-1133">Transmembrane helix</keyword>
<name>A0AAD4NDG6_9BILA</name>
<organism evidence="8 9">
    <name type="scientific">Ditylenchus destructor</name>
    <dbReference type="NCBI Taxonomy" id="166010"/>
    <lineage>
        <taxon>Eukaryota</taxon>
        <taxon>Metazoa</taxon>
        <taxon>Ecdysozoa</taxon>
        <taxon>Nematoda</taxon>
        <taxon>Chromadorea</taxon>
        <taxon>Rhabditida</taxon>
        <taxon>Tylenchina</taxon>
        <taxon>Tylenchomorpha</taxon>
        <taxon>Sphaerularioidea</taxon>
        <taxon>Anguinidae</taxon>
        <taxon>Anguininae</taxon>
        <taxon>Ditylenchus</taxon>
    </lineage>
</organism>
<comment type="similarity">
    <text evidence="1">Belongs to the UDP-glycosyltransferase family.</text>
</comment>
<dbReference type="PROSITE" id="PS50097">
    <property type="entry name" value="BTB"/>
    <property type="match status" value="1"/>
</dbReference>
<feature type="domain" description="BTB" evidence="7">
    <location>
        <begin position="659"/>
        <end position="727"/>
    </location>
</feature>
<evidence type="ECO:0000313" key="9">
    <source>
        <dbReference type="Proteomes" id="UP001201812"/>
    </source>
</evidence>
<evidence type="ECO:0000256" key="2">
    <source>
        <dbReference type="ARBA" id="ARBA00012544"/>
    </source>
</evidence>
<dbReference type="EC" id="2.4.1.17" evidence="2"/>
<comment type="caution">
    <text evidence="8">The sequence shown here is derived from an EMBL/GenBank/DDBJ whole genome shotgun (WGS) entry which is preliminary data.</text>
</comment>
<keyword evidence="3" id="KW-0328">Glycosyltransferase</keyword>
<dbReference type="CDD" id="cd18186">
    <property type="entry name" value="BTB_POZ_ZBTB_KLHL-like"/>
    <property type="match status" value="1"/>
</dbReference>
<feature type="transmembrane region" description="Helical" evidence="6">
    <location>
        <begin position="485"/>
        <end position="509"/>
    </location>
</feature>
<dbReference type="InterPro" id="IPR000210">
    <property type="entry name" value="BTB/POZ_dom"/>
</dbReference>
<evidence type="ECO:0000256" key="3">
    <source>
        <dbReference type="ARBA" id="ARBA00022676"/>
    </source>
</evidence>
<dbReference type="Proteomes" id="UP001201812">
    <property type="component" value="Unassembled WGS sequence"/>
</dbReference>
<dbReference type="PANTHER" id="PTHR48043:SF5">
    <property type="entry name" value="UDP-GLUCURONOSYLTRANSFERASE UGT-58-RELATED"/>
    <property type="match status" value="1"/>
</dbReference>
<dbReference type="SUPFAM" id="SSF53756">
    <property type="entry name" value="UDP-Glycosyltransferase/glycogen phosphorylase"/>
    <property type="match status" value="1"/>
</dbReference>
<comment type="catalytic activity">
    <reaction evidence="5">
        <text>glucuronate acceptor + UDP-alpha-D-glucuronate = acceptor beta-D-glucuronoside + UDP + H(+)</text>
        <dbReference type="Rhea" id="RHEA:21032"/>
        <dbReference type="ChEBI" id="CHEBI:15378"/>
        <dbReference type="ChEBI" id="CHEBI:58052"/>
        <dbReference type="ChEBI" id="CHEBI:58223"/>
        <dbReference type="ChEBI" id="CHEBI:132367"/>
        <dbReference type="ChEBI" id="CHEBI:132368"/>
        <dbReference type="EC" id="2.4.1.17"/>
    </reaction>
</comment>
<keyword evidence="6" id="KW-0472">Membrane</keyword>
<dbReference type="Pfam" id="PF00201">
    <property type="entry name" value="UDPGT"/>
    <property type="match status" value="2"/>
</dbReference>
<evidence type="ECO:0000256" key="5">
    <source>
        <dbReference type="ARBA" id="ARBA00047475"/>
    </source>
</evidence>
<keyword evidence="4 8" id="KW-0808">Transferase</keyword>
<evidence type="ECO:0000259" key="7">
    <source>
        <dbReference type="PROSITE" id="PS50097"/>
    </source>
</evidence>
<dbReference type="SMART" id="SM00225">
    <property type="entry name" value="BTB"/>
    <property type="match status" value="1"/>
</dbReference>
<dbReference type="Gene3D" id="3.30.710.10">
    <property type="entry name" value="Potassium Channel Kv1.1, Chain A"/>
    <property type="match status" value="1"/>
</dbReference>
<accession>A0AAD4NDG6</accession>
<dbReference type="AlphaFoldDB" id="A0AAD4NDG6"/>
<dbReference type="Gene3D" id="3.40.50.2000">
    <property type="entry name" value="Glycogen Phosphorylase B"/>
    <property type="match status" value="1"/>
</dbReference>
<dbReference type="GO" id="GO:0015020">
    <property type="term" value="F:glucuronosyltransferase activity"/>
    <property type="evidence" value="ECO:0007669"/>
    <property type="project" value="UniProtKB-EC"/>
</dbReference>
<evidence type="ECO:0000256" key="1">
    <source>
        <dbReference type="ARBA" id="ARBA00009995"/>
    </source>
</evidence>
<proteinExistence type="inferred from homology"/>
<protein>
    <recommendedName>
        <fullName evidence="2">glucuronosyltransferase</fullName>
        <ecNumber evidence="2">2.4.1.17</ecNumber>
    </recommendedName>
</protein>
<dbReference type="CDD" id="cd03784">
    <property type="entry name" value="GT1_Gtf-like"/>
    <property type="match status" value="1"/>
</dbReference>
<evidence type="ECO:0000256" key="4">
    <source>
        <dbReference type="ARBA" id="ARBA00022679"/>
    </source>
</evidence>
<keyword evidence="6" id="KW-0812">Transmembrane</keyword>
<dbReference type="InterPro" id="IPR050271">
    <property type="entry name" value="UDP-glycosyltransferase"/>
</dbReference>
<evidence type="ECO:0000313" key="8">
    <source>
        <dbReference type="EMBL" id="KAI1722310.1"/>
    </source>
</evidence>
<reference evidence="8" key="1">
    <citation type="submission" date="2022-01" db="EMBL/GenBank/DDBJ databases">
        <title>Genome Sequence Resource for Two Populations of Ditylenchus destructor, the Migratory Endoparasitic Phytonematode.</title>
        <authorList>
            <person name="Zhang H."/>
            <person name="Lin R."/>
            <person name="Xie B."/>
        </authorList>
    </citation>
    <scope>NUCLEOTIDE SEQUENCE</scope>
    <source>
        <strain evidence="8">BazhouSP</strain>
    </source>
</reference>
<dbReference type="PANTHER" id="PTHR48043">
    <property type="entry name" value="EG:EG0003.4 PROTEIN-RELATED"/>
    <property type="match status" value="1"/>
</dbReference>
<dbReference type="InterPro" id="IPR011333">
    <property type="entry name" value="SKP1/BTB/POZ_sf"/>
</dbReference>
<keyword evidence="9" id="KW-1185">Reference proteome</keyword>
<dbReference type="InterPro" id="IPR002213">
    <property type="entry name" value="UDP_glucos_trans"/>
</dbReference>
<evidence type="ECO:0000256" key="6">
    <source>
        <dbReference type="SAM" id="Phobius"/>
    </source>
</evidence>
<sequence>MPSSIYPVHRFTMRHLAEELVKRKHHVTWFEYGLKQPVNIPLPKGVDEIFVQVSTPNQVLRDIYEHRNHSVHSQIWEPDYWNPSEQTSAWLASIELCDRLLSEPKNRVHFDKLVSQKFDAVVVDDLYNPCGLLHTGLQKSVFVYWSMTGLRTESAWANQSPSPPSYIPVAGTGLTDELNFWQRSYNLAAYLRQLYIHQHIVLRRIDSLIDKHYPNRHIPNSGGVNTTKGGKSKPDRIPEAFYLERNASINFVNHPPIFDFARPYMPRVNFVGGLHCRKAQKLPTDLEKFVSSSNENYGFILITTGFTGQWKYAPQQVIENLVEAIRAKPEINFVWQYNGPTLKNRPKNLVTAEWIPQQDLLGHPKCKGHISHGGQNSVIESVWHGVPVIGWALTVSGYDNLLRVTARQAGLMLDKKQPSKMEWISVINRIYIRHYKDEMLLFQDMVTDVPYTELNHSAFWVEFIVRHQEVPHARSGADDLNILQYFLVDVILFVVSCLIVATMTIYYLLKYTVKLILWVIVRIWTSIMKSKSGSSKAKQPVSRSMSLKADDYKRFMITEEALIYPQKCAFDDTSKWIGDAKWEMKRQNVYCRDCLTENGKIMVEMLFVKILSAQIRPIFHFRRGCINKSQSLPSPFAPSVVVIRILKPKPKDFPKLPCEDAVFVVNGKRYPGDRGLLADVSPVFKGMFYGQFAEAHRNEIDIGGVGAADHFRDLLLYIYTKGVCKPNPSNVKALLELADRFDIRALVADCEKHISTCREILLFH</sequence>